<keyword evidence="1" id="KW-0472">Membrane</keyword>
<feature type="transmembrane region" description="Helical" evidence="1">
    <location>
        <begin position="6"/>
        <end position="28"/>
    </location>
</feature>
<sequence length="51" mass="6193">MSHRSIYLYMPTQRLIIFYYYYIIIYHYHIKSLGLKILSSPHPTSSLLFPL</sequence>
<reference evidence="2" key="1">
    <citation type="submission" date="2014-05" db="EMBL/GenBank/DDBJ databases">
        <authorList>
            <person name="Chronopoulou M."/>
        </authorList>
    </citation>
    <scope>NUCLEOTIDE SEQUENCE</scope>
    <source>
        <tissue evidence="2">Whole organism</tissue>
    </source>
</reference>
<organism evidence="2">
    <name type="scientific">Lepeophtheirus salmonis</name>
    <name type="common">Salmon louse</name>
    <name type="synonym">Caligus salmonis</name>
    <dbReference type="NCBI Taxonomy" id="72036"/>
    <lineage>
        <taxon>Eukaryota</taxon>
        <taxon>Metazoa</taxon>
        <taxon>Ecdysozoa</taxon>
        <taxon>Arthropoda</taxon>
        <taxon>Crustacea</taxon>
        <taxon>Multicrustacea</taxon>
        <taxon>Hexanauplia</taxon>
        <taxon>Copepoda</taxon>
        <taxon>Siphonostomatoida</taxon>
        <taxon>Caligidae</taxon>
        <taxon>Lepeophtheirus</taxon>
    </lineage>
</organism>
<accession>A0A0K2V180</accession>
<dbReference type="EMBL" id="HACA01026709">
    <property type="protein sequence ID" value="CDW44070.1"/>
    <property type="molecule type" value="Transcribed_RNA"/>
</dbReference>
<dbReference type="AlphaFoldDB" id="A0A0K2V180"/>
<proteinExistence type="predicted"/>
<evidence type="ECO:0000256" key="1">
    <source>
        <dbReference type="SAM" id="Phobius"/>
    </source>
</evidence>
<keyword evidence="1" id="KW-0812">Transmembrane</keyword>
<protein>
    <submittedName>
        <fullName evidence="2">Uncharacterized protein</fullName>
    </submittedName>
</protein>
<name>A0A0K2V180_LEPSM</name>
<keyword evidence="1" id="KW-1133">Transmembrane helix</keyword>
<evidence type="ECO:0000313" key="2">
    <source>
        <dbReference type="EMBL" id="CDW44070.1"/>
    </source>
</evidence>